<reference evidence="1" key="1">
    <citation type="submission" date="2022-10" db="EMBL/GenBank/DDBJ databases">
        <title>Puccinia triticina Genome sequencing and assembly.</title>
        <authorList>
            <person name="Li C."/>
        </authorList>
    </citation>
    <scope>NUCLEOTIDE SEQUENCE</scope>
    <source>
        <strain evidence="1">Pt15</strain>
    </source>
</reference>
<name>A0ABY7CFY7_9BASI</name>
<dbReference type="GeneID" id="77807956"/>
<dbReference type="EMBL" id="CP110423">
    <property type="protein sequence ID" value="WAQ82760.1"/>
    <property type="molecule type" value="Genomic_DNA"/>
</dbReference>
<accession>A0ABY7CFY7</accession>
<organism evidence="1 2">
    <name type="scientific">Puccinia triticina</name>
    <dbReference type="NCBI Taxonomy" id="208348"/>
    <lineage>
        <taxon>Eukaryota</taxon>
        <taxon>Fungi</taxon>
        <taxon>Dikarya</taxon>
        <taxon>Basidiomycota</taxon>
        <taxon>Pucciniomycotina</taxon>
        <taxon>Pucciniomycetes</taxon>
        <taxon>Pucciniales</taxon>
        <taxon>Pucciniaceae</taxon>
        <taxon>Puccinia</taxon>
    </lineage>
</organism>
<protein>
    <submittedName>
        <fullName evidence="1">Uncharacterized protein</fullName>
    </submittedName>
</protein>
<sequence>MTWLSLFRDVISSRHLQTARATENASLPRRIDPAEASLLRWTIELKSVCQDSHFMKFPDRLERPAVAVDSLKYHCRAQVHDFLTVSVSRHDLNPTSADAKSY</sequence>
<gene>
    <name evidence="1" type="ORF">PtA15_3A124</name>
</gene>
<evidence type="ECO:0000313" key="1">
    <source>
        <dbReference type="EMBL" id="WAQ82760.1"/>
    </source>
</evidence>
<dbReference type="RefSeq" id="XP_053018315.1">
    <property type="nucleotide sequence ID" value="XM_053167061.1"/>
</dbReference>
<proteinExistence type="predicted"/>
<keyword evidence="2" id="KW-1185">Reference proteome</keyword>
<dbReference type="Proteomes" id="UP001164743">
    <property type="component" value="Chromosome 3A"/>
</dbReference>
<evidence type="ECO:0000313" key="2">
    <source>
        <dbReference type="Proteomes" id="UP001164743"/>
    </source>
</evidence>